<dbReference type="RefSeq" id="XP_019020162.1">
    <property type="nucleotide sequence ID" value="XM_019163692.1"/>
</dbReference>
<evidence type="ECO:0000313" key="7">
    <source>
        <dbReference type="Proteomes" id="UP000094455"/>
    </source>
</evidence>
<dbReference type="GO" id="GO:0051287">
    <property type="term" value="F:NAD binding"/>
    <property type="evidence" value="ECO:0007669"/>
    <property type="project" value="InterPro"/>
</dbReference>
<evidence type="ECO:0000256" key="2">
    <source>
        <dbReference type="ARBA" id="ARBA00023027"/>
    </source>
</evidence>
<reference evidence="6 7" key="1">
    <citation type="journal article" date="2016" name="Proc. Natl. Acad. Sci. U.S.A.">
        <title>Comparative genomics of biotechnologically important yeasts.</title>
        <authorList>
            <person name="Riley R."/>
            <person name="Haridas S."/>
            <person name="Wolfe K.H."/>
            <person name="Lopes M.R."/>
            <person name="Hittinger C.T."/>
            <person name="Goeker M."/>
            <person name="Salamov A.A."/>
            <person name="Wisecaver J.H."/>
            <person name="Long T.M."/>
            <person name="Calvey C.H."/>
            <person name="Aerts A.L."/>
            <person name="Barry K.W."/>
            <person name="Choi C."/>
            <person name="Clum A."/>
            <person name="Coughlan A.Y."/>
            <person name="Deshpande S."/>
            <person name="Douglass A.P."/>
            <person name="Hanson S.J."/>
            <person name="Klenk H.-P."/>
            <person name="LaButti K.M."/>
            <person name="Lapidus A."/>
            <person name="Lindquist E.A."/>
            <person name="Lipzen A.M."/>
            <person name="Meier-Kolthoff J.P."/>
            <person name="Ohm R.A."/>
            <person name="Otillar R.P."/>
            <person name="Pangilinan J.L."/>
            <person name="Peng Y."/>
            <person name="Rokas A."/>
            <person name="Rosa C.A."/>
            <person name="Scheuner C."/>
            <person name="Sibirny A.A."/>
            <person name="Slot J.C."/>
            <person name="Stielow J.B."/>
            <person name="Sun H."/>
            <person name="Kurtzman C.P."/>
            <person name="Blackwell M."/>
            <person name="Grigoriev I.V."/>
            <person name="Jeffries T.W."/>
        </authorList>
    </citation>
    <scope>NUCLEOTIDE SEQUENCE [LARGE SCALE GENOMIC DNA]</scope>
    <source>
        <strain evidence="6 7">NRRL Y-2026</strain>
    </source>
</reference>
<dbReference type="GO" id="GO:0005829">
    <property type="term" value="C:cytosol"/>
    <property type="evidence" value="ECO:0007669"/>
    <property type="project" value="TreeGrafter"/>
</dbReference>
<dbReference type="Pfam" id="PF00389">
    <property type="entry name" value="2-Hacid_dh"/>
    <property type="match status" value="1"/>
</dbReference>
<accession>A0A1E3NSH1</accession>
<dbReference type="InterPro" id="IPR006140">
    <property type="entry name" value="D-isomer_DH_NAD-bd"/>
</dbReference>
<dbReference type="PANTHER" id="PTHR10996">
    <property type="entry name" value="2-HYDROXYACID DEHYDROGENASE-RELATED"/>
    <property type="match status" value="1"/>
</dbReference>
<dbReference type="InterPro" id="IPR036291">
    <property type="entry name" value="NAD(P)-bd_dom_sf"/>
</dbReference>
<protein>
    <recommendedName>
        <fullName evidence="8">D-isomer specific 2-hydroxyacid dehydrogenase NAD-binding domain-containing protein</fullName>
    </recommendedName>
</protein>
<gene>
    <name evidence="6" type="ORF">PICMEDRAFT_70627</name>
</gene>
<dbReference type="PANTHER" id="PTHR10996:SF178">
    <property type="entry name" value="2-HYDROXYACID DEHYDROGENASE YGL185C-RELATED"/>
    <property type="match status" value="1"/>
</dbReference>
<evidence type="ECO:0000256" key="3">
    <source>
        <dbReference type="RuleBase" id="RU003719"/>
    </source>
</evidence>
<dbReference type="GeneID" id="30180379"/>
<evidence type="ECO:0000313" key="6">
    <source>
        <dbReference type="EMBL" id="ODQ49049.1"/>
    </source>
</evidence>
<dbReference type="EMBL" id="KV454001">
    <property type="protein sequence ID" value="ODQ49049.1"/>
    <property type="molecule type" value="Genomic_DNA"/>
</dbReference>
<keyword evidence="1 3" id="KW-0560">Oxidoreductase</keyword>
<dbReference type="GO" id="GO:0030267">
    <property type="term" value="F:glyoxylate reductase (NADPH) activity"/>
    <property type="evidence" value="ECO:0007669"/>
    <property type="project" value="TreeGrafter"/>
</dbReference>
<evidence type="ECO:0000256" key="1">
    <source>
        <dbReference type="ARBA" id="ARBA00023002"/>
    </source>
</evidence>
<dbReference type="OrthoDB" id="298012at2759"/>
<dbReference type="GO" id="GO:0016618">
    <property type="term" value="F:hydroxypyruvate reductase [NAD(P)H] activity"/>
    <property type="evidence" value="ECO:0007669"/>
    <property type="project" value="TreeGrafter"/>
</dbReference>
<dbReference type="InterPro" id="IPR006139">
    <property type="entry name" value="D-isomer_2_OHA_DH_cat_dom"/>
</dbReference>
<feature type="domain" description="D-isomer specific 2-hydroxyacid dehydrogenase catalytic" evidence="4">
    <location>
        <begin position="74"/>
        <end position="378"/>
    </location>
</feature>
<sequence>MSAFTKPVIISLFPIPEAILNHTQLLNKYDVVKYQLTTPSDFESDMSKEPYRSAIAIFGSYPGFKPIGGLEEQSLIDALPPNLKVIGLCSAGYDGYDLQHLSSKDIKLCNVPVDKYIAMDVADCALWHVLSGIRKFNSWDRLTRINTTEDNHSHTLKLRDKVRNDFVKPGEKQVGFAFGHIYHGQPVRRVSGRKCVIYGYGLIGKAVAERMITIGMEVNVVIRDKSKYQDSDFFFYSSSSPSEVEKATQGANVIVVCLPGGKDTFNCINKQTFDNVGSDCVVVNIGRGSCIDTEALKAAIESNKVSHVGLDVFPNEPIIEAYWHDEKEVNSSSNRFYTTSVTPHLGSSTIDTLEFASFTCIENIMIGIETGQFKNVVNEK</sequence>
<dbReference type="Gene3D" id="3.40.50.720">
    <property type="entry name" value="NAD(P)-binding Rossmann-like Domain"/>
    <property type="match status" value="2"/>
</dbReference>
<dbReference type="AlphaFoldDB" id="A0A1E3NSH1"/>
<dbReference type="SUPFAM" id="SSF51735">
    <property type="entry name" value="NAD(P)-binding Rossmann-fold domains"/>
    <property type="match status" value="1"/>
</dbReference>
<proteinExistence type="inferred from homology"/>
<keyword evidence="2" id="KW-0520">NAD</keyword>
<dbReference type="Proteomes" id="UP000094455">
    <property type="component" value="Unassembled WGS sequence"/>
</dbReference>
<name>A0A1E3NSH1_9ASCO</name>
<evidence type="ECO:0000259" key="4">
    <source>
        <dbReference type="Pfam" id="PF00389"/>
    </source>
</evidence>
<dbReference type="STRING" id="763406.A0A1E3NSH1"/>
<feature type="domain" description="D-isomer specific 2-hydroxyacid dehydrogenase NAD-binding" evidence="5">
    <location>
        <begin position="185"/>
        <end position="345"/>
    </location>
</feature>
<dbReference type="Pfam" id="PF02826">
    <property type="entry name" value="2-Hacid_dh_C"/>
    <property type="match status" value="1"/>
</dbReference>
<comment type="similarity">
    <text evidence="3">Belongs to the D-isomer specific 2-hydroxyacid dehydrogenase family.</text>
</comment>
<evidence type="ECO:0000259" key="5">
    <source>
        <dbReference type="Pfam" id="PF02826"/>
    </source>
</evidence>
<keyword evidence="7" id="KW-1185">Reference proteome</keyword>
<dbReference type="SUPFAM" id="SSF52283">
    <property type="entry name" value="Formate/glycerate dehydrogenase catalytic domain-like"/>
    <property type="match status" value="1"/>
</dbReference>
<evidence type="ECO:0008006" key="8">
    <source>
        <dbReference type="Google" id="ProtNLM"/>
    </source>
</evidence>
<organism evidence="6 7">
    <name type="scientific">Pichia membranifaciens NRRL Y-2026</name>
    <dbReference type="NCBI Taxonomy" id="763406"/>
    <lineage>
        <taxon>Eukaryota</taxon>
        <taxon>Fungi</taxon>
        <taxon>Dikarya</taxon>
        <taxon>Ascomycota</taxon>
        <taxon>Saccharomycotina</taxon>
        <taxon>Pichiomycetes</taxon>
        <taxon>Pichiales</taxon>
        <taxon>Pichiaceae</taxon>
        <taxon>Pichia</taxon>
    </lineage>
</organism>
<dbReference type="InterPro" id="IPR050223">
    <property type="entry name" value="D-isomer_2-hydroxyacid_DH"/>
</dbReference>